<organism evidence="1">
    <name type="scientific">uncultured organism</name>
    <dbReference type="NCBI Taxonomy" id="155900"/>
    <lineage>
        <taxon>unclassified sequences</taxon>
        <taxon>environmental samples</taxon>
    </lineage>
</organism>
<protein>
    <submittedName>
        <fullName evidence="1">Sodium/glutamate symporter</fullName>
    </submittedName>
</protein>
<dbReference type="AlphaFoldDB" id="E3T305"/>
<proteinExistence type="predicted"/>
<sequence length="112" mass="13099">MAKFGERLAASLERVKRVTSNNIVQAALLGRTDRERLLKNSWLTPIIRGWYILGHPEGQGETTQWYASYWQFVRCYLVERFGTNYCLSPVFWSTQTGHLAKHIFKFHGCYII</sequence>
<evidence type="ECO:0000313" key="1">
    <source>
        <dbReference type="EMBL" id="ACZ28617.1"/>
    </source>
</evidence>
<name>E3T305_9ZZZZ</name>
<reference evidence="1" key="1">
    <citation type="journal article" date="2011" name="ISME J.">
        <title>Comparative metagenomics of microbial communities inhabiting deep-sea hydrothermal vent chimneys with contrasting chemistries.</title>
        <authorList>
            <person name="Xie W."/>
            <person name="Wang F."/>
            <person name="Guo L."/>
            <person name="Chen Z."/>
            <person name="Sievert S.M."/>
            <person name="Meng J."/>
            <person name="Huang G."/>
            <person name="Li Y."/>
            <person name="Yan Q."/>
            <person name="Wu S."/>
            <person name="Wang X."/>
            <person name="Chen S."/>
            <person name="He G."/>
            <person name="Xiao X."/>
            <person name="Xu A."/>
        </authorList>
    </citation>
    <scope>NUCLEOTIDE SEQUENCE</scope>
</reference>
<dbReference type="EMBL" id="GU191796">
    <property type="protein sequence ID" value="ACZ28617.1"/>
    <property type="molecule type" value="Genomic_DNA"/>
</dbReference>
<accession>E3T305</accession>